<protein>
    <submittedName>
        <fullName evidence="2">Uncharacterized protein</fullName>
    </submittedName>
</protein>
<evidence type="ECO:0000256" key="1">
    <source>
        <dbReference type="SAM" id="Phobius"/>
    </source>
</evidence>
<dbReference type="AlphaFoldDB" id="A0A4Q7MVN3"/>
<dbReference type="Proteomes" id="UP000293874">
    <property type="component" value="Unassembled WGS sequence"/>
</dbReference>
<evidence type="ECO:0000313" key="2">
    <source>
        <dbReference type="EMBL" id="RZS72079.1"/>
    </source>
</evidence>
<comment type="caution">
    <text evidence="2">The sequence shown here is derived from an EMBL/GenBank/DDBJ whole genome shotgun (WGS) entry which is preliminary data.</text>
</comment>
<feature type="transmembrane region" description="Helical" evidence="1">
    <location>
        <begin position="17"/>
        <end position="37"/>
    </location>
</feature>
<dbReference type="OrthoDB" id="677815at2"/>
<keyword evidence="1" id="KW-0812">Transmembrane</keyword>
<accession>A0A4Q7MVN3</accession>
<feature type="transmembrane region" description="Helical" evidence="1">
    <location>
        <begin position="43"/>
        <end position="65"/>
    </location>
</feature>
<keyword evidence="1" id="KW-0472">Membrane</keyword>
<feature type="transmembrane region" description="Helical" evidence="1">
    <location>
        <begin position="103"/>
        <end position="123"/>
    </location>
</feature>
<sequence length="175" mass="19798">MLTKADIEKYFLAEKQAALMVLIIGVIAILIGLIFFFAFRTSLFKGAAIPLLVLGILECIVGYAIHKRSDADRVRIVYAYDMDPQQLKSEELPRMQEVNRKFVIYKAVEIGLVVIGIVLLILYRGQTERSFWVGLGLSLIIQGVLLFGLETISTQRAKEYTRKLSAYLAAWPQKQ</sequence>
<evidence type="ECO:0000313" key="3">
    <source>
        <dbReference type="Proteomes" id="UP000293874"/>
    </source>
</evidence>
<keyword evidence="3" id="KW-1185">Reference proteome</keyword>
<feature type="transmembrane region" description="Helical" evidence="1">
    <location>
        <begin position="129"/>
        <end position="149"/>
    </location>
</feature>
<keyword evidence="1" id="KW-1133">Transmembrane helix</keyword>
<proteinExistence type="predicted"/>
<gene>
    <name evidence="2" type="ORF">EV199_3994</name>
</gene>
<reference evidence="2 3" key="1">
    <citation type="submission" date="2019-02" db="EMBL/GenBank/DDBJ databases">
        <title>Genomic Encyclopedia of Type Strains, Phase IV (KMG-IV): sequencing the most valuable type-strain genomes for metagenomic binning, comparative biology and taxonomic classification.</title>
        <authorList>
            <person name="Goeker M."/>
        </authorList>
    </citation>
    <scope>NUCLEOTIDE SEQUENCE [LARGE SCALE GENOMIC DNA]</scope>
    <source>
        <strain evidence="2 3">DSM 18116</strain>
    </source>
</reference>
<dbReference type="EMBL" id="SGXA01000002">
    <property type="protein sequence ID" value="RZS72079.1"/>
    <property type="molecule type" value="Genomic_DNA"/>
</dbReference>
<organism evidence="2 3">
    <name type="scientific">Pseudobacter ginsenosidimutans</name>
    <dbReference type="NCBI Taxonomy" id="661488"/>
    <lineage>
        <taxon>Bacteria</taxon>
        <taxon>Pseudomonadati</taxon>
        <taxon>Bacteroidota</taxon>
        <taxon>Chitinophagia</taxon>
        <taxon>Chitinophagales</taxon>
        <taxon>Chitinophagaceae</taxon>
        <taxon>Pseudobacter</taxon>
    </lineage>
</organism>
<name>A0A4Q7MVN3_9BACT</name>
<dbReference type="RefSeq" id="WP_130542532.1">
    <property type="nucleotide sequence ID" value="NZ_CP042431.1"/>
</dbReference>